<dbReference type="InterPro" id="IPR047180">
    <property type="entry name" value="HoxX-like"/>
</dbReference>
<organism evidence="3 4">
    <name type="scientific">Methyloglobulus morosus KoM1</name>
    <dbReference type="NCBI Taxonomy" id="1116472"/>
    <lineage>
        <taxon>Bacteria</taxon>
        <taxon>Pseudomonadati</taxon>
        <taxon>Pseudomonadota</taxon>
        <taxon>Gammaproteobacteria</taxon>
        <taxon>Methylococcales</taxon>
        <taxon>Methylococcaceae</taxon>
        <taxon>Methyloglobulus</taxon>
    </lineage>
</organism>
<dbReference type="Pfam" id="PF00378">
    <property type="entry name" value="ECH_1"/>
    <property type="match status" value="1"/>
</dbReference>
<dbReference type="OrthoDB" id="580992at2"/>
<dbReference type="InterPro" id="IPR009188">
    <property type="entry name" value="NiFe-hyd_mat_HypX/HoxX"/>
</dbReference>
<dbReference type="GO" id="GO:0003677">
    <property type="term" value="F:DNA binding"/>
    <property type="evidence" value="ECO:0007669"/>
    <property type="project" value="UniProtKB-KW"/>
</dbReference>
<dbReference type="AlphaFoldDB" id="V5E0R9"/>
<dbReference type="SUPFAM" id="SSF53328">
    <property type="entry name" value="Formyltransferase"/>
    <property type="match status" value="1"/>
</dbReference>
<dbReference type="PATRIC" id="fig|1116472.3.peg.1030"/>
<accession>V5E0R9</accession>
<dbReference type="Proteomes" id="UP000017842">
    <property type="component" value="Unassembled WGS sequence"/>
</dbReference>
<dbReference type="InterPro" id="IPR001753">
    <property type="entry name" value="Enoyl-CoA_hydra/iso"/>
</dbReference>
<dbReference type="GO" id="GO:0003824">
    <property type="term" value="F:catalytic activity"/>
    <property type="evidence" value="ECO:0007669"/>
    <property type="project" value="InterPro"/>
</dbReference>
<dbReference type="InterPro" id="IPR011034">
    <property type="entry name" value="Formyl_transferase-like_C_sf"/>
</dbReference>
<protein>
    <submittedName>
        <fullName evidence="3">Hydrogenase maturation factor HoxX</fullName>
    </submittedName>
</protein>
<dbReference type="PANTHER" id="PTHR43388">
    <property type="entry name" value="HYDROGENASE MATURATION FACTOR HOXX"/>
    <property type="match status" value="1"/>
</dbReference>
<evidence type="ECO:0000259" key="1">
    <source>
        <dbReference type="Pfam" id="PF00551"/>
    </source>
</evidence>
<evidence type="ECO:0000259" key="2">
    <source>
        <dbReference type="Pfam" id="PF02911"/>
    </source>
</evidence>
<dbReference type="Pfam" id="PF02911">
    <property type="entry name" value="Formyl_trans_C"/>
    <property type="match status" value="1"/>
</dbReference>
<dbReference type="PIRSF" id="PIRSF006787">
    <property type="entry name" value="Hydrgn_mat_HoxX"/>
    <property type="match status" value="1"/>
</dbReference>
<comment type="caution">
    <text evidence="3">The sequence shown here is derived from an EMBL/GenBank/DDBJ whole genome shotgun (WGS) entry which is preliminary data.</text>
</comment>
<gene>
    <name evidence="3" type="primary">hoxX</name>
    <name evidence="3" type="ORF">MGMO_35c00420</name>
</gene>
<dbReference type="eggNOG" id="COG0223">
    <property type="taxonomic scope" value="Bacteria"/>
</dbReference>
<dbReference type="CDD" id="cd06558">
    <property type="entry name" value="crotonase-like"/>
    <property type="match status" value="1"/>
</dbReference>
<dbReference type="STRING" id="1116472.MGMO_35c00420"/>
<dbReference type="CDD" id="cd08701">
    <property type="entry name" value="FMT_C_HypX"/>
    <property type="match status" value="1"/>
</dbReference>
<dbReference type="eggNOG" id="COG1024">
    <property type="taxonomic scope" value="Bacteria"/>
</dbReference>
<dbReference type="Pfam" id="PF00551">
    <property type="entry name" value="Formyl_trans_N"/>
    <property type="match status" value="1"/>
</dbReference>
<name>V5E0R9_9GAMM</name>
<reference evidence="3 4" key="1">
    <citation type="journal article" date="2013" name="Genome Announc.">
        <title>Draft Genome Sequence of the Methanotrophic Gammaproteobacterium Methyloglobulus morosus DSM 22980 Strain KoM1.</title>
        <authorList>
            <person name="Poehlein A."/>
            <person name="Deutzmann J.S."/>
            <person name="Daniel R."/>
            <person name="Simeonova D.D."/>
        </authorList>
    </citation>
    <scope>NUCLEOTIDE SEQUENCE [LARGE SCALE GENOMIC DNA]</scope>
    <source>
        <strain evidence="3 4">KoM1</strain>
    </source>
</reference>
<dbReference type="CDD" id="cd08650">
    <property type="entry name" value="FMT_core_HypX_N"/>
    <property type="match status" value="1"/>
</dbReference>
<dbReference type="SUPFAM" id="SSF52096">
    <property type="entry name" value="ClpP/crotonase"/>
    <property type="match status" value="1"/>
</dbReference>
<evidence type="ECO:0000313" key="4">
    <source>
        <dbReference type="Proteomes" id="UP000017842"/>
    </source>
</evidence>
<proteinExistence type="predicted"/>
<dbReference type="Gene3D" id="3.40.50.12230">
    <property type="match status" value="1"/>
</dbReference>
<sequence length="596" mass="67300">MKILLLSSAYNGMTQRVHVELLQRGHTVSIEVAINEHTMLEGVQLFQPDIIICPFLRHRIPENIWRHTVCIVVHPGIKGDRGASSLDWAIQNKEAEWGVTALQAAEEIDAGDIWAMATFKMRPGTKSGIYTVEVIEAAVKVVLQTLERFQDASFKPEPLDYSKPDVRGQLRPTMQQAERRIDWKVDTTDTILDKINAADGCPGVLDNIFGTEYYLYGATKEDKLGEGGLLGQPGELIAKRLGAVCRATVDGAIWISHLKPKGINGEKAYFKLPAVQILGDKSDALPEIPISMYHSPVNTFREIWYEEKNAVGYLHFEFHNGAMSTDQCRRLRDAVMEVRNRPTQVLVLMGGRSTWSNGVHLNVIEAADNPAEESWHNINAIDDLIYAILTTTNKITVAAVHGNAGAGGVPLALACDKVCVRSGVVFNMHYKLMGLYGSEYWTYTLPRRVGYDKALDITEACMPIGMQEAKQIGLVDFIIPELFTAFDHKVEMMVESLVQSNNYDKILESKEKRRSHDEFIKPLKYYRQEELRHMREDFYKPNSPYHPSRKQFVYKTPATETPERLALHRRSTRLDDKVLSMRENTGNKAVSIKQVN</sequence>
<dbReference type="InterPro" id="IPR005793">
    <property type="entry name" value="Formyl_trans_C"/>
</dbReference>
<dbReference type="PANTHER" id="PTHR43388:SF1">
    <property type="entry name" value="HYDROGENASE MATURATION FACTOR HOXX"/>
    <property type="match status" value="1"/>
</dbReference>
<dbReference type="InterPro" id="IPR029045">
    <property type="entry name" value="ClpP/crotonase-like_dom_sf"/>
</dbReference>
<evidence type="ECO:0000313" key="3">
    <source>
        <dbReference type="EMBL" id="ESS73146.1"/>
    </source>
</evidence>
<dbReference type="Gene3D" id="3.90.226.10">
    <property type="entry name" value="2-enoyl-CoA Hydratase, Chain A, domain 1"/>
    <property type="match status" value="1"/>
</dbReference>
<dbReference type="RefSeq" id="WP_023493890.1">
    <property type="nucleotide sequence ID" value="NZ_AYLO01000034.1"/>
</dbReference>
<dbReference type="SUPFAM" id="SSF50486">
    <property type="entry name" value="FMT C-terminal domain-like"/>
    <property type="match status" value="1"/>
</dbReference>
<feature type="domain" description="Formyl transferase N-terminal" evidence="1">
    <location>
        <begin position="36"/>
        <end position="143"/>
    </location>
</feature>
<dbReference type="EMBL" id="AYLO01000034">
    <property type="protein sequence ID" value="ESS73146.1"/>
    <property type="molecule type" value="Genomic_DNA"/>
</dbReference>
<feature type="domain" description="Formyl transferase C-terminal" evidence="2">
    <location>
        <begin position="174"/>
        <end position="262"/>
    </location>
</feature>
<keyword evidence="3" id="KW-0371">Homeobox</keyword>
<dbReference type="InterPro" id="IPR036477">
    <property type="entry name" value="Formyl_transf_N_sf"/>
</dbReference>
<dbReference type="InterPro" id="IPR002376">
    <property type="entry name" value="Formyl_transf_N"/>
</dbReference>
<keyword evidence="4" id="KW-1185">Reference proteome</keyword>